<gene>
    <name evidence="2" type="ORF">HALTITAN_1492</name>
</gene>
<dbReference type="Proteomes" id="UP000011651">
    <property type="component" value="Unassembled WGS sequence"/>
</dbReference>
<reference evidence="2 3" key="1">
    <citation type="journal article" date="2013" name="Genome Announc.">
        <title>Draft Genome of the Marine Gammaproteobacterium Halomonas titanicae.</title>
        <authorList>
            <person name="Sanchez-Porro C."/>
            <person name="de la Haba R.R."/>
            <person name="Cruz-Hernandez N."/>
            <person name="Gonzalez J.M."/>
            <person name="Reyes-Guirao C."/>
            <person name="Navarro-Sampedro L."/>
            <person name="Carballo M."/>
            <person name="Ventosa A."/>
        </authorList>
    </citation>
    <scope>NUCLEOTIDE SEQUENCE [LARGE SCALE GENOMIC DNA]</scope>
    <source>
        <strain evidence="2 3">BH1</strain>
    </source>
</reference>
<dbReference type="EMBL" id="AOPO01000005">
    <property type="protein sequence ID" value="ELY21503.1"/>
    <property type="molecule type" value="Genomic_DNA"/>
</dbReference>
<dbReference type="RefSeq" id="WP_009287156.1">
    <property type="nucleotide sequence ID" value="NZ_AOPO01000005.1"/>
</dbReference>
<evidence type="ECO:0000313" key="3">
    <source>
        <dbReference type="Proteomes" id="UP000011651"/>
    </source>
</evidence>
<sequence length="243" mass="27915">MWFIQPKQDYIPEMPWKYADEPAVMAWQIRARNYNTTPDNLALIPMSLIALGGGYVMSLFGQSLLGSFLLGGGLFLLLMLIFMSVTHNTTIIVYRFTKTLAEEYSWKPQEASAAAFLKWSAIILLPIVGVLILMDPSLVVAGIGPLGMGLMAWMMGRKQAKQNKIQHKEIEWMEAEEIVAWRKRNLIGLRFTDIHEDGIETFFYSTIYCQPHNFDENIQYLRKALPNVPYHERELKVFSNYAL</sequence>
<dbReference type="AlphaFoldDB" id="L9UBC7"/>
<keyword evidence="1" id="KW-1133">Transmembrane helix</keyword>
<dbReference type="PATRIC" id="fig|1204738.3.peg.2234"/>
<organism evidence="2 3">
    <name type="scientific">Vreelandella titanicae BH1</name>
    <dbReference type="NCBI Taxonomy" id="1204738"/>
    <lineage>
        <taxon>Bacteria</taxon>
        <taxon>Pseudomonadati</taxon>
        <taxon>Pseudomonadota</taxon>
        <taxon>Gammaproteobacteria</taxon>
        <taxon>Oceanospirillales</taxon>
        <taxon>Halomonadaceae</taxon>
        <taxon>Vreelandella</taxon>
    </lineage>
</organism>
<evidence type="ECO:0000256" key="1">
    <source>
        <dbReference type="SAM" id="Phobius"/>
    </source>
</evidence>
<feature type="transmembrane region" description="Helical" evidence="1">
    <location>
        <begin position="139"/>
        <end position="156"/>
    </location>
</feature>
<accession>L9UBC7</accession>
<evidence type="ECO:0000313" key="2">
    <source>
        <dbReference type="EMBL" id="ELY21503.1"/>
    </source>
</evidence>
<protein>
    <submittedName>
        <fullName evidence="2">Uncharacterized protein</fullName>
    </submittedName>
</protein>
<feature type="transmembrane region" description="Helical" evidence="1">
    <location>
        <begin position="115"/>
        <end position="133"/>
    </location>
</feature>
<feature type="transmembrane region" description="Helical" evidence="1">
    <location>
        <begin position="67"/>
        <end position="94"/>
    </location>
</feature>
<keyword evidence="1" id="KW-0812">Transmembrane</keyword>
<proteinExistence type="predicted"/>
<feature type="transmembrane region" description="Helical" evidence="1">
    <location>
        <begin position="40"/>
        <end position="61"/>
    </location>
</feature>
<name>L9UBC7_9GAMM</name>
<keyword evidence="1" id="KW-0472">Membrane</keyword>
<comment type="caution">
    <text evidence="2">The sequence shown here is derived from an EMBL/GenBank/DDBJ whole genome shotgun (WGS) entry which is preliminary data.</text>
</comment>